<keyword evidence="2" id="KW-1185">Reference proteome</keyword>
<dbReference type="Proteomes" id="UP001143304">
    <property type="component" value="Unassembled WGS sequence"/>
</dbReference>
<proteinExistence type="predicted"/>
<dbReference type="SUPFAM" id="SSF53335">
    <property type="entry name" value="S-adenosyl-L-methionine-dependent methyltransferases"/>
    <property type="match status" value="1"/>
</dbReference>
<name>A0ABT3T3K1_9GAMM</name>
<dbReference type="InterPro" id="IPR029063">
    <property type="entry name" value="SAM-dependent_MTases_sf"/>
</dbReference>
<comment type="caution">
    <text evidence="1">The sequence shown here is derived from an EMBL/GenBank/DDBJ whole genome shotgun (WGS) entry which is preliminary data.</text>
</comment>
<dbReference type="PANTHER" id="PTHR40036:SF1">
    <property type="entry name" value="MACROCIN O-METHYLTRANSFERASE"/>
    <property type="match status" value="1"/>
</dbReference>
<dbReference type="PANTHER" id="PTHR40036">
    <property type="entry name" value="MACROCIN O-METHYLTRANSFERASE"/>
    <property type="match status" value="1"/>
</dbReference>
<reference evidence="1" key="1">
    <citation type="submission" date="2019-02" db="EMBL/GenBank/DDBJ databases">
        <authorList>
            <person name="Li S.-H."/>
        </authorList>
    </citation>
    <scope>NUCLEOTIDE SEQUENCE</scope>
    <source>
        <strain evidence="1">IMCC11814</strain>
    </source>
</reference>
<evidence type="ECO:0008006" key="3">
    <source>
        <dbReference type="Google" id="ProtNLM"/>
    </source>
</evidence>
<sequence>MVKNRMSNRRRALKLARQIYGVLSGPLAIVMLTYSRQVHGSYNMGWLRRMCLGFRFWYNFSRMTSGTNWRAHLVIAMRLLEIPPEVKGCVIECGCWKGGATVNLSRICAAVGRELKIYDSFEGLPPPKPGDLIAERSFSKGFVAGVFGGALEEVQANVAKFGAPEVCTYHKGWFEETLPSHEGDIVLAFWDVDHYSSLHDCLQHLWPHIVEKGYLFMDEYREVEYCSVFYSEKYWEKYFACAPPGLIGIGTGVQVGMFYTDPSIGFGSLGLLYADSIGYTQKGVRRCIWEYYPDESSESDQAQAS</sequence>
<dbReference type="EMBL" id="SHNO01000001">
    <property type="protein sequence ID" value="MCX2976839.1"/>
    <property type="molecule type" value="Genomic_DNA"/>
</dbReference>
<organism evidence="1 2">
    <name type="scientific">Candidatus Marimicrobium litorale</name>
    <dbReference type="NCBI Taxonomy" id="2518991"/>
    <lineage>
        <taxon>Bacteria</taxon>
        <taxon>Pseudomonadati</taxon>
        <taxon>Pseudomonadota</taxon>
        <taxon>Gammaproteobacteria</taxon>
        <taxon>Cellvibrionales</taxon>
        <taxon>Halieaceae</taxon>
        <taxon>Marimicrobium</taxon>
    </lineage>
</organism>
<dbReference type="Pfam" id="PF05711">
    <property type="entry name" value="TylF"/>
    <property type="match status" value="1"/>
</dbReference>
<dbReference type="InterPro" id="IPR008884">
    <property type="entry name" value="TylF_MeTrfase"/>
</dbReference>
<dbReference type="Gene3D" id="3.40.50.150">
    <property type="entry name" value="Vaccinia Virus protein VP39"/>
    <property type="match status" value="1"/>
</dbReference>
<evidence type="ECO:0000313" key="1">
    <source>
        <dbReference type="EMBL" id="MCX2976839.1"/>
    </source>
</evidence>
<gene>
    <name evidence="1" type="ORF">EYC82_05680</name>
</gene>
<evidence type="ECO:0000313" key="2">
    <source>
        <dbReference type="Proteomes" id="UP001143304"/>
    </source>
</evidence>
<accession>A0ABT3T3K1</accession>
<protein>
    <recommendedName>
        <fullName evidence="3">Methyltransferase domain-containing protein</fullName>
    </recommendedName>
</protein>